<dbReference type="InterPro" id="IPR024747">
    <property type="entry name" value="Pyridox_Oxase-rel"/>
</dbReference>
<evidence type="ECO:0000256" key="1">
    <source>
        <dbReference type="SAM" id="MobiDB-lite"/>
    </source>
</evidence>
<keyword evidence="3" id="KW-1185">Reference proteome</keyword>
<dbReference type="Gene3D" id="2.30.110.10">
    <property type="entry name" value="Electron Transport, Fmn-binding Protein, Chain A"/>
    <property type="match status" value="1"/>
</dbReference>
<evidence type="ECO:0000313" key="3">
    <source>
        <dbReference type="Proteomes" id="UP001196843"/>
    </source>
</evidence>
<accession>A0ABS7HKB5</accession>
<reference evidence="2 3" key="1">
    <citation type="journal article" date="2021" name="MBio">
        <title>Poor Competitiveness of Bradyrhizobium in Pigeon Pea Root Colonization in Indian Soils.</title>
        <authorList>
            <person name="Chalasani D."/>
            <person name="Basu A."/>
            <person name="Pullabhotla S.V.S.R.N."/>
            <person name="Jorrin B."/>
            <person name="Neal A.L."/>
            <person name="Poole P.S."/>
            <person name="Podile A.R."/>
            <person name="Tkacz A."/>
        </authorList>
    </citation>
    <scope>NUCLEOTIDE SEQUENCE [LARGE SCALE GENOMIC DNA]</scope>
    <source>
        <strain evidence="2 3">HU14</strain>
    </source>
</reference>
<organism evidence="2 3">
    <name type="scientific">Microbacterium jejuense</name>
    <dbReference type="NCBI Taxonomy" id="1263637"/>
    <lineage>
        <taxon>Bacteria</taxon>
        <taxon>Bacillati</taxon>
        <taxon>Actinomycetota</taxon>
        <taxon>Actinomycetes</taxon>
        <taxon>Micrococcales</taxon>
        <taxon>Microbacteriaceae</taxon>
        <taxon>Microbacterium</taxon>
    </lineage>
</organism>
<protein>
    <submittedName>
        <fullName evidence="2">Pyridoxamine 5'-phosphate oxidase family protein</fullName>
    </submittedName>
</protein>
<dbReference type="RefSeq" id="WP_220299243.1">
    <property type="nucleotide sequence ID" value="NZ_JAEUAW010000002.1"/>
</dbReference>
<evidence type="ECO:0000313" key="2">
    <source>
        <dbReference type="EMBL" id="MBW9092484.1"/>
    </source>
</evidence>
<dbReference type="Proteomes" id="UP001196843">
    <property type="component" value="Unassembled WGS sequence"/>
</dbReference>
<dbReference type="InterPro" id="IPR012349">
    <property type="entry name" value="Split_barrel_FMN-bd"/>
</dbReference>
<dbReference type="EMBL" id="JAEUAW010000002">
    <property type="protein sequence ID" value="MBW9092484.1"/>
    <property type="molecule type" value="Genomic_DNA"/>
</dbReference>
<dbReference type="Pfam" id="PF12900">
    <property type="entry name" value="Pyridox_ox_2"/>
    <property type="match status" value="1"/>
</dbReference>
<name>A0ABS7HKB5_9MICO</name>
<feature type="region of interest" description="Disordered" evidence="1">
    <location>
        <begin position="151"/>
        <end position="195"/>
    </location>
</feature>
<comment type="caution">
    <text evidence="2">The sequence shown here is derived from an EMBL/GenBank/DDBJ whole genome shotgun (WGS) entry which is preliminary data.</text>
</comment>
<dbReference type="SUPFAM" id="SSF50475">
    <property type="entry name" value="FMN-binding split barrel"/>
    <property type="match status" value="1"/>
</dbReference>
<proteinExistence type="predicted"/>
<sequence length="195" mass="21490">MKDPRDARTPGVERLSTAECWDYLQQAEYGRLAVINTDGAPDIFPVNHLAHEGSLFVRTARDAKLMHIAHHPLVAYEVDGVTDDVRWSVVLRGRAERVARDDEIRDSGVRDLASASPTAKLFALKVTATSVTGRRFHRDAAHTDRLIPFEDDVSATAAADAAPPPRARGERPKPIPHFEPPTGAVPVRPEDEPPR</sequence>
<gene>
    <name evidence="2" type="ORF">JNB62_02170</name>
</gene>